<feature type="non-terminal residue" evidence="1">
    <location>
        <position position="1"/>
    </location>
</feature>
<evidence type="ECO:0000313" key="2">
    <source>
        <dbReference type="Proteomes" id="UP000265618"/>
    </source>
</evidence>
<dbReference type="AlphaFoldDB" id="A0A9K3DE31"/>
<name>A0A9K3DE31_9EUKA</name>
<comment type="caution">
    <text evidence="1">The sequence shown here is derived from an EMBL/GenBank/DDBJ whole genome shotgun (WGS) entry which is preliminary data.</text>
</comment>
<keyword evidence="2" id="KW-1185">Reference proteome</keyword>
<protein>
    <submittedName>
        <fullName evidence="1">Uncharacterized protein</fullName>
    </submittedName>
</protein>
<dbReference type="EMBL" id="BDIP01009389">
    <property type="protein sequence ID" value="GIQ92303.1"/>
    <property type="molecule type" value="Genomic_DNA"/>
</dbReference>
<organism evidence="1 2">
    <name type="scientific">Kipferlia bialata</name>
    <dbReference type="NCBI Taxonomy" id="797122"/>
    <lineage>
        <taxon>Eukaryota</taxon>
        <taxon>Metamonada</taxon>
        <taxon>Carpediemonas-like organisms</taxon>
        <taxon>Kipferlia</taxon>
    </lineage>
</organism>
<dbReference type="Proteomes" id="UP000265618">
    <property type="component" value="Unassembled WGS sequence"/>
</dbReference>
<evidence type="ECO:0000313" key="1">
    <source>
        <dbReference type="EMBL" id="GIQ92303.1"/>
    </source>
</evidence>
<feature type="non-terminal residue" evidence="1">
    <location>
        <position position="68"/>
    </location>
</feature>
<accession>A0A9K3DE31</accession>
<proteinExistence type="predicted"/>
<sequence length="68" mass="7707">PQYSTLRVKVNKSVLQEPYSLNLHYHSYYDKGNNWTIRCFPQPYNLAAPVSLTDGSPPPPPPSLTPYS</sequence>
<gene>
    <name evidence="1" type="ORF">KIPB_015991</name>
</gene>
<reference evidence="1 2" key="1">
    <citation type="journal article" date="2018" name="PLoS ONE">
        <title>The draft genome of Kipferlia bialata reveals reductive genome evolution in fornicate parasites.</title>
        <authorList>
            <person name="Tanifuji G."/>
            <person name="Takabayashi S."/>
            <person name="Kume K."/>
            <person name="Takagi M."/>
            <person name="Nakayama T."/>
            <person name="Kamikawa R."/>
            <person name="Inagaki Y."/>
            <person name="Hashimoto T."/>
        </authorList>
    </citation>
    <scope>NUCLEOTIDE SEQUENCE [LARGE SCALE GENOMIC DNA]</scope>
    <source>
        <strain evidence="1">NY0173</strain>
    </source>
</reference>